<keyword evidence="3" id="KW-1185">Reference proteome</keyword>
<feature type="coiled-coil region" evidence="1">
    <location>
        <begin position="61"/>
        <end position="88"/>
    </location>
</feature>
<dbReference type="AlphaFoldDB" id="A0ABD2XUD1"/>
<evidence type="ECO:0000256" key="1">
    <source>
        <dbReference type="SAM" id="Coils"/>
    </source>
</evidence>
<comment type="caution">
    <text evidence="2">The sequence shown here is derived from an EMBL/GenBank/DDBJ whole genome shotgun (WGS) entry which is preliminary data.</text>
</comment>
<proteinExistence type="predicted"/>
<evidence type="ECO:0000313" key="3">
    <source>
        <dbReference type="Proteomes" id="UP001630127"/>
    </source>
</evidence>
<name>A0ABD2XUD1_9GENT</name>
<reference evidence="2 3" key="1">
    <citation type="submission" date="2024-11" db="EMBL/GenBank/DDBJ databases">
        <title>A near-complete genome assembly of Cinchona calisaya.</title>
        <authorList>
            <person name="Lian D.C."/>
            <person name="Zhao X.W."/>
            <person name="Wei L."/>
        </authorList>
    </citation>
    <scope>NUCLEOTIDE SEQUENCE [LARGE SCALE GENOMIC DNA]</scope>
    <source>
        <tissue evidence="2">Nenye</tissue>
    </source>
</reference>
<gene>
    <name evidence="2" type="ORF">ACH5RR_041721</name>
</gene>
<dbReference type="Proteomes" id="UP001630127">
    <property type="component" value="Unassembled WGS sequence"/>
</dbReference>
<dbReference type="EMBL" id="JBJUIK010000017">
    <property type="protein sequence ID" value="KAL3498989.1"/>
    <property type="molecule type" value="Genomic_DNA"/>
</dbReference>
<accession>A0ABD2XUD1</accession>
<keyword evidence="1" id="KW-0175">Coiled coil</keyword>
<dbReference type="PANTHER" id="PTHR35704">
    <property type="entry name" value="OS02G0254600 PROTEIN"/>
    <property type="match status" value="1"/>
</dbReference>
<dbReference type="PANTHER" id="PTHR35704:SF1">
    <property type="entry name" value="OS02G0254600 PROTEIN"/>
    <property type="match status" value="1"/>
</dbReference>
<protein>
    <submittedName>
        <fullName evidence="2">Uncharacterized protein</fullName>
    </submittedName>
</protein>
<evidence type="ECO:0000313" key="2">
    <source>
        <dbReference type="EMBL" id="KAL3498989.1"/>
    </source>
</evidence>
<sequence length="112" mass="12892">MGNCIETCMHNQKENQSVEEIKPPELLKENNIGINKEDQKSGAALRIKIVLTKEELELLILQLKNKEGQRLEDVLDEIERSRKRLRSSVVGSWKPSLECITESPEVPDHMDR</sequence>
<organism evidence="2 3">
    <name type="scientific">Cinchona calisaya</name>
    <dbReference type="NCBI Taxonomy" id="153742"/>
    <lineage>
        <taxon>Eukaryota</taxon>
        <taxon>Viridiplantae</taxon>
        <taxon>Streptophyta</taxon>
        <taxon>Embryophyta</taxon>
        <taxon>Tracheophyta</taxon>
        <taxon>Spermatophyta</taxon>
        <taxon>Magnoliopsida</taxon>
        <taxon>eudicotyledons</taxon>
        <taxon>Gunneridae</taxon>
        <taxon>Pentapetalae</taxon>
        <taxon>asterids</taxon>
        <taxon>lamiids</taxon>
        <taxon>Gentianales</taxon>
        <taxon>Rubiaceae</taxon>
        <taxon>Cinchonoideae</taxon>
        <taxon>Cinchoneae</taxon>
        <taxon>Cinchona</taxon>
    </lineage>
</organism>